<evidence type="ECO:0008006" key="5">
    <source>
        <dbReference type="Google" id="ProtNLM"/>
    </source>
</evidence>
<feature type="transmembrane region" description="Helical" evidence="2">
    <location>
        <begin position="6"/>
        <end position="22"/>
    </location>
</feature>
<reference evidence="3 4" key="1">
    <citation type="submission" date="2018-03" db="EMBL/GenBank/DDBJ databases">
        <title>Characteristics and genome of n-alkane degrading marine bacteria Gordonia iterans isolated from crude oil contaminated in Tae-an, South Korea.</title>
        <authorList>
            <person name="Lee S.-S."/>
            <person name="Kim H."/>
        </authorList>
    </citation>
    <scope>NUCLEOTIDE SEQUENCE [LARGE SCALE GENOMIC DNA]</scope>
    <source>
        <strain evidence="3 4">Co17</strain>
    </source>
</reference>
<gene>
    <name evidence="3" type="ORF">C6V83_03475</name>
</gene>
<dbReference type="InterPro" id="IPR049726">
    <property type="entry name" value="TtfA-like_core"/>
</dbReference>
<feature type="compositionally biased region" description="Basic and acidic residues" evidence="1">
    <location>
        <begin position="278"/>
        <end position="291"/>
    </location>
</feature>
<feature type="compositionally biased region" description="Basic and acidic residues" evidence="1">
    <location>
        <begin position="248"/>
        <end position="258"/>
    </location>
</feature>
<dbReference type="EMBL" id="CP027433">
    <property type="protein sequence ID" value="AVL99483.1"/>
    <property type="molecule type" value="Genomic_DNA"/>
</dbReference>
<dbReference type="RefSeq" id="WP_105941218.1">
    <property type="nucleotide sequence ID" value="NZ_CP027433.1"/>
</dbReference>
<keyword evidence="2" id="KW-0472">Membrane</keyword>
<dbReference type="OrthoDB" id="4381784at2"/>
<sequence length="323" mass="35819">MTTVYFVIAALALIGAGVLLWLDRNRTEQVHHQRAVWGQTHSFKYRETDSKLRSAFGRAAMDVPDHVQVRDVAYGHYEGAEAVVFDLDETATVVAVRRPAASSVTVDLRYEDVLAPAEDDVELLGAMGSRVMFASNLDAARRICDRRMVTLATGAPSYIEILWNEGNWALGSMPLTSDAEQLDVALDTVRRFADLLRVLPPSVDPQDVPDPRDPHGPAREELADEKTDGLRDKARRERQEAPVPPPAEPRRRAPRYDDLPDVPSRPEPPRPPAPPRAEVPRPETGRPDGPRPPRPTPFGGARPGRDRLDPPDLPPISGPYDRD</sequence>
<proteinExistence type="predicted"/>
<keyword evidence="2" id="KW-1133">Transmembrane helix</keyword>
<evidence type="ECO:0000256" key="2">
    <source>
        <dbReference type="SAM" id="Phobius"/>
    </source>
</evidence>
<accession>A0A2S0KCV3</accession>
<name>A0A2S0KCV3_9ACTN</name>
<evidence type="ECO:0000256" key="1">
    <source>
        <dbReference type="SAM" id="MobiDB-lite"/>
    </source>
</evidence>
<protein>
    <recommendedName>
        <fullName evidence="5">Secreted protein</fullName>
    </recommendedName>
</protein>
<dbReference type="Proteomes" id="UP000239814">
    <property type="component" value="Chromosome"/>
</dbReference>
<feature type="compositionally biased region" description="Basic and acidic residues" evidence="1">
    <location>
        <begin position="209"/>
        <end position="240"/>
    </location>
</feature>
<keyword evidence="2" id="KW-0812">Transmembrane</keyword>
<dbReference type="KEGG" id="git:C6V83_03475"/>
<evidence type="ECO:0000313" key="4">
    <source>
        <dbReference type="Proteomes" id="UP000239814"/>
    </source>
</evidence>
<keyword evidence="4" id="KW-1185">Reference proteome</keyword>
<evidence type="ECO:0000313" key="3">
    <source>
        <dbReference type="EMBL" id="AVL99483.1"/>
    </source>
</evidence>
<organism evidence="3 4">
    <name type="scientific">Gordonia iterans</name>
    <dbReference type="NCBI Taxonomy" id="1004901"/>
    <lineage>
        <taxon>Bacteria</taxon>
        <taxon>Bacillati</taxon>
        <taxon>Actinomycetota</taxon>
        <taxon>Actinomycetes</taxon>
        <taxon>Mycobacteriales</taxon>
        <taxon>Gordoniaceae</taxon>
        <taxon>Gordonia</taxon>
    </lineage>
</organism>
<dbReference type="CDD" id="cd21904">
    <property type="entry name" value="TtfA-like"/>
    <property type="match status" value="1"/>
</dbReference>
<feature type="compositionally biased region" description="Pro residues" evidence="1">
    <location>
        <begin position="263"/>
        <end position="277"/>
    </location>
</feature>
<dbReference type="AlphaFoldDB" id="A0A2S0KCV3"/>
<feature type="region of interest" description="Disordered" evidence="1">
    <location>
        <begin position="200"/>
        <end position="323"/>
    </location>
</feature>